<dbReference type="InterPro" id="IPR011989">
    <property type="entry name" value="ARM-like"/>
</dbReference>
<feature type="compositionally biased region" description="Low complexity" evidence="7">
    <location>
        <begin position="1"/>
        <end position="17"/>
    </location>
</feature>
<feature type="domain" description="Beta-adaptin appendage C-terminal subdomain" evidence="8">
    <location>
        <begin position="743"/>
        <end position="860"/>
    </location>
</feature>
<dbReference type="InterPro" id="IPR015151">
    <property type="entry name" value="B-adaptin_app_sub_C"/>
</dbReference>
<sequence length="865" mass="95696">MAPPAQSQRSPSPSQPSGTSEIGDGIISRNANPRFGSIRKGEVSDLKMQLRGLAGSRAPGTDDTKRDLFKKVISYMTIGIDVSSVFSEMVMCSATSDIVLKKMCYLYVGNYAKHNPELALLTINFLQRDCKDEDPMIRGLALRSLCSLGVANLVEYLVGPLNNGLKDGNSYVRMVAAVGVLKLYHISASTCMDADFPALLKHLMLKDKDAQVVANCLTSLQEIWSLEASTSEEAAREREALLSKPVIYYFLNRIKEFSEWAQCIVLELVAKYVISDSDEIFDIMNLLEDRLQHANGAVVLATIKLFLHLTLSMNDVHQQVYERIKAPLLTLVSSGSPEQSYAVLSHLHLLVMRAPFIFSSDYKHFYCQYNEPFYVKKLKLEMLTAVANESNTYEIVTELCEYVANVDIPMARESIRAVGKIALQQYDVNAIVDRLLQFLEMEKEHVTAETLVLVKDLLRKYPQWSHDCIAVVGNISSKNIQEPKAKAALIWMLGEYAPDMQDAPYILESLIENWDEEHSAEVRLHLLTAVIKCFFRRAPETQKALGAALATGVADFHQDVHDRALFYYRLLQHDVSVAERIVNPPKQAVSVFADTQNSEIKDRIFDEFNSLSVVYQKPSYMFTDKEYRGPFAFSEELGNLSIGTESADTIVAAQRVEENDKDLLLGSSEKEESPGYGNNGSAYNAPSYDGSTTTGASQAQLDLVSLDQLSTVNTTSSSLAIDELLGLGMSAGPSPAPLPSAALKLSAKAGLDPNNFQQKWRQLAVSISQEITIDPRGVAAMTTPQALSRHMQSHSIHCIASGGQAPNFKFFFVAQKADEPSAYLVECIINSSSCKVQLKIKADDQNTSQTFSEMFQSALSSFGLA</sequence>
<keyword evidence="3 6" id="KW-0813">Transport</keyword>
<feature type="compositionally biased region" description="Basic and acidic residues" evidence="7">
    <location>
        <begin position="661"/>
        <end position="673"/>
    </location>
</feature>
<dbReference type="Proteomes" id="UP001291926">
    <property type="component" value="Unassembled WGS sequence"/>
</dbReference>
<comment type="similarity">
    <text evidence="2 6">Belongs to the adaptor complexes large subunit family.</text>
</comment>
<dbReference type="Pfam" id="PF01602">
    <property type="entry name" value="Adaptin_N"/>
    <property type="match status" value="1"/>
</dbReference>
<comment type="subunit">
    <text evidence="6">Adaptor protein complexes are heterotetramers composed of two large adaptins (beta-type subunit and alpha-type or delta-type or epsilon-type or gamma-type subunit), a medium adaptin (mu-type subunit) and a small adaptin (sigma-type subunit).</text>
</comment>
<comment type="function">
    <text evidence="6">Subunit of clathrin-associated adaptor protein complex that plays a role in protein sorting in the late-Golgi/trans-Golgi network (TGN) and/or endosomes. The AP complexes mediate both the recruitment of clathrin to membranes and the recognition of sorting signals within the cytosolic tails of transmembrane cargo molecules.</text>
</comment>
<evidence type="ECO:0000256" key="1">
    <source>
        <dbReference type="ARBA" id="ARBA00004308"/>
    </source>
</evidence>
<dbReference type="Pfam" id="PF09066">
    <property type="entry name" value="B2-adapt-app_C"/>
    <property type="match status" value="1"/>
</dbReference>
<comment type="caution">
    <text evidence="9">The sequence shown here is derived from an EMBL/GenBank/DDBJ whole genome shotgun (WGS) entry which is preliminary data.</text>
</comment>
<gene>
    <name evidence="9" type="ORF">RD792_001652</name>
</gene>
<dbReference type="InterPro" id="IPR016024">
    <property type="entry name" value="ARM-type_fold"/>
</dbReference>
<evidence type="ECO:0000256" key="4">
    <source>
        <dbReference type="ARBA" id="ARBA00022927"/>
    </source>
</evidence>
<dbReference type="InterPro" id="IPR016342">
    <property type="entry name" value="AP_complex_bsu_1_2_4"/>
</dbReference>
<evidence type="ECO:0000313" key="9">
    <source>
        <dbReference type="EMBL" id="KAK4490932.1"/>
    </source>
</evidence>
<dbReference type="SUPFAM" id="SSF48371">
    <property type="entry name" value="ARM repeat"/>
    <property type="match status" value="1"/>
</dbReference>
<evidence type="ECO:0000256" key="2">
    <source>
        <dbReference type="ARBA" id="ARBA00006613"/>
    </source>
</evidence>
<keyword evidence="4 6" id="KW-0653">Protein transport</keyword>
<dbReference type="SMART" id="SM01020">
    <property type="entry name" value="B2-adapt-app_C"/>
    <property type="match status" value="1"/>
</dbReference>
<dbReference type="PANTHER" id="PTHR11134">
    <property type="entry name" value="ADAPTOR COMPLEX SUBUNIT BETA FAMILY MEMBER"/>
    <property type="match status" value="1"/>
</dbReference>
<organism evidence="9 10">
    <name type="scientific">Penstemon davidsonii</name>
    <dbReference type="NCBI Taxonomy" id="160366"/>
    <lineage>
        <taxon>Eukaryota</taxon>
        <taxon>Viridiplantae</taxon>
        <taxon>Streptophyta</taxon>
        <taxon>Embryophyta</taxon>
        <taxon>Tracheophyta</taxon>
        <taxon>Spermatophyta</taxon>
        <taxon>Magnoliopsida</taxon>
        <taxon>eudicotyledons</taxon>
        <taxon>Gunneridae</taxon>
        <taxon>Pentapetalae</taxon>
        <taxon>asterids</taxon>
        <taxon>lamiids</taxon>
        <taxon>Lamiales</taxon>
        <taxon>Plantaginaceae</taxon>
        <taxon>Cheloneae</taxon>
        <taxon>Penstemon</taxon>
    </lineage>
</organism>
<feature type="compositionally biased region" description="Polar residues" evidence="7">
    <location>
        <begin position="679"/>
        <end position="694"/>
    </location>
</feature>
<feature type="region of interest" description="Disordered" evidence="7">
    <location>
        <begin position="661"/>
        <end position="694"/>
    </location>
</feature>
<accession>A0ABR0DNY0</accession>
<evidence type="ECO:0000259" key="8">
    <source>
        <dbReference type="SMART" id="SM01020"/>
    </source>
</evidence>
<evidence type="ECO:0000313" key="10">
    <source>
        <dbReference type="Proteomes" id="UP001291926"/>
    </source>
</evidence>
<evidence type="ECO:0000256" key="3">
    <source>
        <dbReference type="ARBA" id="ARBA00022448"/>
    </source>
</evidence>
<name>A0ABR0DNY0_9LAMI</name>
<keyword evidence="10" id="KW-1185">Reference proteome</keyword>
<dbReference type="InterPro" id="IPR026739">
    <property type="entry name" value="AP_beta"/>
</dbReference>
<evidence type="ECO:0000256" key="6">
    <source>
        <dbReference type="PIRNR" id="PIRNR002291"/>
    </source>
</evidence>
<protein>
    <recommendedName>
        <fullName evidence="6">Beta-adaptin-like protein</fullName>
    </recommendedName>
</protein>
<dbReference type="Gene3D" id="1.25.10.10">
    <property type="entry name" value="Leucine-rich Repeat Variant"/>
    <property type="match status" value="1"/>
</dbReference>
<dbReference type="PIRSF" id="PIRSF002291">
    <property type="entry name" value="AP_complex_beta"/>
    <property type="match status" value="1"/>
</dbReference>
<reference evidence="9 10" key="1">
    <citation type="journal article" date="2023" name="bioRxiv">
        <title>Genome report: Whole genome sequence and annotation of Penstemon davidsonii.</title>
        <authorList>
            <person name="Ostevik K.L."/>
            <person name="Alabady M."/>
            <person name="Zhang M."/>
            <person name="Rausher M.D."/>
        </authorList>
    </citation>
    <scope>NUCLEOTIDE SEQUENCE [LARGE SCALE GENOMIC DNA]</scope>
    <source>
        <strain evidence="9">DNT005</strain>
        <tissue evidence="9">Whole leaf</tissue>
    </source>
</reference>
<evidence type="ECO:0000256" key="5">
    <source>
        <dbReference type="ARBA" id="ARBA00023136"/>
    </source>
</evidence>
<dbReference type="EMBL" id="JAYDYQ010001087">
    <property type="protein sequence ID" value="KAK4490932.1"/>
    <property type="molecule type" value="Genomic_DNA"/>
</dbReference>
<dbReference type="InterPro" id="IPR012295">
    <property type="entry name" value="TBP_dom_sf"/>
</dbReference>
<feature type="region of interest" description="Disordered" evidence="7">
    <location>
        <begin position="1"/>
        <end position="38"/>
    </location>
</feature>
<keyword evidence="5 6" id="KW-0472">Membrane</keyword>
<evidence type="ECO:0000256" key="7">
    <source>
        <dbReference type="SAM" id="MobiDB-lite"/>
    </source>
</evidence>
<proteinExistence type="inferred from homology"/>
<comment type="subcellular location">
    <subcellularLocation>
        <location evidence="1">Endomembrane system</location>
    </subcellularLocation>
</comment>
<dbReference type="Gene3D" id="3.30.310.10">
    <property type="entry name" value="TATA-Binding Protein"/>
    <property type="match status" value="1"/>
</dbReference>
<dbReference type="InterPro" id="IPR002553">
    <property type="entry name" value="Clathrin/coatomer_adapt-like_N"/>
</dbReference>